<feature type="domain" description="GGDEF" evidence="2">
    <location>
        <begin position="411"/>
        <end position="543"/>
    </location>
</feature>
<keyword evidence="3" id="KW-0808">Transferase</keyword>
<feature type="transmembrane region" description="Helical" evidence="1">
    <location>
        <begin position="263"/>
        <end position="284"/>
    </location>
</feature>
<evidence type="ECO:0000313" key="4">
    <source>
        <dbReference type="Proteomes" id="UP000746471"/>
    </source>
</evidence>
<dbReference type="CDD" id="cd01949">
    <property type="entry name" value="GGDEF"/>
    <property type="match status" value="1"/>
</dbReference>
<keyword evidence="1" id="KW-0472">Membrane</keyword>
<feature type="transmembrane region" description="Helical" evidence="1">
    <location>
        <begin position="349"/>
        <end position="367"/>
    </location>
</feature>
<proteinExistence type="predicted"/>
<dbReference type="InterPro" id="IPR029787">
    <property type="entry name" value="Nucleotide_cyclase"/>
</dbReference>
<name>A0ABS5PRM2_9FIRM</name>
<keyword evidence="4" id="KW-1185">Reference proteome</keyword>
<dbReference type="Gene3D" id="3.30.70.270">
    <property type="match status" value="1"/>
</dbReference>
<sequence length="547" mass="62818">MRSRLLITAILLLTVIISLFSAVQNSHYKAFETEGSIVVPREAFTPSLVAANHSESGLQQHVYTTTIPKEQFGNTETDSYALVIYRLADNAFRVYFNEIMIGTKGDFIKGNSNYWNGMHAFIIDPELIEVQNTLAIETVAQYKTGLTIAPIYIVPTNQAHPIIANMRYFGEQLNTLMIGFLYFSAVITLMFYFINKERDRNFVYLTVATLLAGFYFFDYLPLESVGISYLLYKKVVMGSLFISIAFYSFVVSRYFEKPWIRNLGILMLDGTLIILFIANDMVMFKMLYTYWYFMALINVFSWVIVCFAYLKKRLAAYIFFMTALMLGIYGGITVVMDALGYYFNLNSPIVYISFLAVIPVLLVYEAIYEKDLMLVKETYLKEQAFNSAMTDSLTGLWNQRYITRMFNDYMTNDTFVLMDIDNFKQINDTYGHLAGDYVLITLAEIIKEHFRKTDIVCRYGGDEFIIIMKNCDCTVGYRIFETLRHTVENYTFTFNGQKIAVTVSAGMLDDVASQTVEHVFNRADTLLYQAKSYGKNKIVTGADIETV</sequence>
<accession>A0ABS5PRM2</accession>
<feature type="transmembrane region" description="Helical" evidence="1">
    <location>
        <begin position="290"/>
        <end position="310"/>
    </location>
</feature>
<dbReference type="Pfam" id="PF00990">
    <property type="entry name" value="GGDEF"/>
    <property type="match status" value="1"/>
</dbReference>
<feature type="transmembrane region" description="Helical" evidence="1">
    <location>
        <begin position="176"/>
        <end position="194"/>
    </location>
</feature>
<gene>
    <name evidence="3" type="ORF">KHM83_14105</name>
</gene>
<dbReference type="PANTHER" id="PTHR45138:SF9">
    <property type="entry name" value="DIGUANYLATE CYCLASE DGCM-RELATED"/>
    <property type="match status" value="1"/>
</dbReference>
<keyword evidence="1" id="KW-0812">Transmembrane</keyword>
<dbReference type="SMART" id="SM00267">
    <property type="entry name" value="GGDEF"/>
    <property type="match status" value="1"/>
</dbReference>
<dbReference type="InterPro" id="IPR050469">
    <property type="entry name" value="Diguanylate_Cyclase"/>
</dbReference>
<feature type="transmembrane region" description="Helical" evidence="1">
    <location>
        <begin position="317"/>
        <end position="343"/>
    </location>
</feature>
<dbReference type="PANTHER" id="PTHR45138">
    <property type="entry name" value="REGULATORY COMPONENTS OF SENSORY TRANSDUCTION SYSTEM"/>
    <property type="match status" value="1"/>
</dbReference>
<protein>
    <submittedName>
        <fullName evidence="3">Diguanylate cyclase</fullName>
        <ecNumber evidence="3">2.7.7.65</ecNumber>
    </submittedName>
</protein>
<dbReference type="PROSITE" id="PS50887">
    <property type="entry name" value="GGDEF"/>
    <property type="match status" value="1"/>
</dbReference>
<comment type="caution">
    <text evidence="3">The sequence shown here is derived from an EMBL/GenBank/DDBJ whole genome shotgun (WGS) entry which is preliminary data.</text>
</comment>
<dbReference type="RefSeq" id="WP_213237676.1">
    <property type="nucleotide sequence ID" value="NZ_JAHBCL010000026.1"/>
</dbReference>
<dbReference type="Proteomes" id="UP000746471">
    <property type="component" value="Unassembled WGS sequence"/>
</dbReference>
<feature type="transmembrane region" description="Helical" evidence="1">
    <location>
        <begin position="229"/>
        <end position="251"/>
    </location>
</feature>
<dbReference type="EC" id="2.7.7.65" evidence="3"/>
<evidence type="ECO:0000313" key="3">
    <source>
        <dbReference type="EMBL" id="MBS7527814.1"/>
    </source>
</evidence>
<dbReference type="EMBL" id="JAHBCL010000026">
    <property type="protein sequence ID" value="MBS7527814.1"/>
    <property type="molecule type" value="Genomic_DNA"/>
</dbReference>
<keyword evidence="1" id="KW-1133">Transmembrane helix</keyword>
<evidence type="ECO:0000256" key="1">
    <source>
        <dbReference type="SAM" id="Phobius"/>
    </source>
</evidence>
<dbReference type="InterPro" id="IPR000160">
    <property type="entry name" value="GGDEF_dom"/>
</dbReference>
<dbReference type="SUPFAM" id="SSF55073">
    <property type="entry name" value="Nucleotide cyclase"/>
    <property type="match status" value="1"/>
</dbReference>
<evidence type="ECO:0000259" key="2">
    <source>
        <dbReference type="PROSITE" id="PS50887"/>
    </source>
</evidence>
<reference evidence="3 4" key="1">
    <citation type="submission" date="2021-05" db="EMBL/GenBank/DDBJ databases">
        <title>Fusibacter ferrireducens sp. nov., an anaerobic, sulfur- and Fe-reducing bacterium isolated from the mangrove sediment.</title>
        <authorList>
            <person name="Qiu D."/>
        </authorList>
    </citation>
    <scope>NUCLEOTIDE SEQUENCE [LARGE SCALE GENOMIC DNA]</scope>
    <source>
        <strain evidence="3 4">DSM 12116</strain>
    </source>
</reference>
<organism evidence="3 4">
    <name type="scientific">Fusibacter paucivorans</name>
    <dbReference type="NCBI Taxonomy" id="76009"/>
    <lineage>
        <taxon>Bacteria</taxon>
        <taxon>Bacillati</taxon>
        <taxon>Bacillota</taxon>
        <taxon>Clostridia</taxon>
        <taxon>Eubacteriales</taxon>
        <taxon>Eubacteriales Family XII. Incertae Sedis</taxon>
        <taxon>Fusibacter</taxon>
    </lineage>
</organism>
<dbReference type="NCBIfam" id="TIGR00254">
    <property type="entry name" value="GGDEF"/>
    <property type="match status" value="1"/>
</dbReference>
<keyword evidence="3" id="KW-0548">Nucleotidyltransferase</keyword>
<dbReference type="GO" id="GO:0052621">
    <property type="term" value="F:diguanylate cyclase activity"/>
    <property type="evidence" value="ECO:0007669"/>
    <property type="project" value="UniProtKB-EC"/>
</dbReference>
<dbReference type="InterPro" id="IPR043128">
    <property type="entry name" value="Rev_trsase/Diguanyl_cyclase"/>
</dbReference>
<feature type="transmembrane region" description="Helical" evidence="1">
    <location>
        <begin position="201"/>
        <end position="217"/>
    </location>
</feature>